<evidence type="ECO:0000313" key="7">
    <source>
        <dbReference type="EMBL" id="GGC89015.1"/>
    </source>
</evidence>
<protein>
    <submittedName>
        <fullName evidence="7">RNA polymerase sigma factor</fullName>
    </submittedName>
</protein>
<dbReference type="SUPFAM" id="SSF88946">
    <property type="entry name" value="Sigma2 domain of RNA polymerase sigma factors"/>
    <property type="match status" value="1"/>
</dbReference>
<keyword evidence="4" id="KW-0804">Transcription</keyword>
<comment type="caution">
    <text evidence="7">The sequence shown here is derived from an EMBL/GenBank/DDBJ whole genome shotgun (WGS) entry which is preliminary data.</text>
</comment>
<evidence type="ECO:0000256" key="2">
    <source>
        <dbReference type="ARBA" id="ARBA00023015"/>
    </source>
</evidence>
<dbReference type="Gene3D" id="1.10.10.10">
    <property type="entry name" value="Winged helix-like DNA-binding domain superfamily/Winged helix DNA-binding domain"/>
    <property type="match status" value="1"/>
</dbReference>
<dbReference type="InterPro" id="IPR014284">
    <property type="entry name" value="RNA_pol_sigma-70_dom"/>
</dbReference>
<comment type="similarity">
    <text evidence="1">Belongs to the sigma-70 factor family. ECF subfamily.</text>
</comment>
<keyword evidence="8" id="KW-1185">Reference proteome</keyword>
<name>A0ABQ1P4Z3_9GAMM</name>
<evidence type="ECO:0000259" key="5">
    <source>
        <dbReference type="Pfam" id="PF04542"/>
    </source>
</evidence>
<dbReference type="InterPro" id="IPR036388">
    <property type="entry name" value="WH-like_DNA-bd_sf"/>
</dbReference>
<dbReference type="Pfam" id="PF04542">
    <property type="entry name" value="Sigma70_r2"/>
    <property type="match status" value="1"/>
</dbReference>
<sequence length="177" mass="20292">MPSTKASTHEEIEHLYADNQRWLQRWLYQKIGCSQRASDLLQDTFLRLLGRNEVIDALEPRAYLMTVAKRVLIDHWRRSRIEQAYLDALAQIPEAYAPDPQEQLVLIETLVEIDSMLDGLPPLAKRAFLLVQLDGMKQRDIAALLGISISTVKRYLVMAATQCYFSRMTSDDSARLA</sequence>
<feature type="domain" description="RNA polymerase sigma factor 70 region 4 type 2" evidence="6">
    <location>
        <begin position="111"/>
        <end position="162"/>
    </location>
</feature>
<dbReference type="Pfam" id="PF08281">
    <property type="entry name" value="Sigma70_r4_2"/>
    <property type="match status" value="1"/>
</dbReference>
<dbReference type="InterPro" id="IPR013249">
    <property type="entry name" value="RNA_pol_sigma70_r4_t2"/>
</dbReference>
<dbReference type="NCBIfam" id="TIGR02937">
    <property type="entry name" value="sigma70-ECF"/>
    <property type="match status" value="1"/>
</dbReference>
<gene>
    <name evidence="7" type="ORF">GCM10007418_05860</name>
</gene>
<keyword evidence="2" id="KW-0805">Transcription regulation</keyword>
<dbReference type="InterPro" id="IPR007627">
    <property type="entry name" value="RNA_pol_sigma70_r2"/>
</dbReference>
<dbReference type="RefSeq" id="WP_150277323.1">
    <property type="nucleotide sequence ID" value="NZ_BMFF01000001.1"/>
</dbReference>
<dbReference type="InterPro" id="IPR013325">
    <property type="entry name" value="RNA_pol_sigma_r2"/>
</dbReference>
<evidence type="ECO:0000313" key="8">
    <source>
        <dbReference type="Proteomes" id="UP000638188"/>
    </source>
</evidence>
<dbReference type="InterPro" id="IPR013324">
    <property type="entry name" value="RNA_pol_sigma_r3/r4-like"/>
</dbReference>
<dbReference type="InterPro" id="IPR039425">
    <property type="entry name" value="RNA_pol_sigma-70-like"/>
</dbReference>
<dbReference type="Proteomes" id="UP000638188">
    <property type="component" value="Unassembled WGS sequence"/>
</dbReference>
<keyword evidence="3" id="KW-0731">Sigma factor</keyword>
<evidence type="ECO:0000256" key="1">
    <source>
        <dbReference type="ARBA" id="ARBA00010641"/>
    </source>
</evidence>
<dbReference type="EMBL" id="BMFF01000001">
    <property type="protein sequence ID" value="GGC89015.1"/>
    <property type="molecule type" value="Genomic_DNA"/>
</dbReference>
<proteinExistence type="inferred from homology"/>
<reference evidence="8" key="1">
    <citation type="journal article" date="2019" name="Int. J. Syst. Evol. Microbiol.">
        <title>The Global Catalogue of Microorganisms (GCM) 10K type strain sequencing project: providing services to taxonomists for standard genome sequencing and annotation.</title>
        <authorList>
            <consortium name="The Broad Institute Genomics Platform"/>
            <consortium name="The Broad Institute Genome Sequencing Center for Infectious Disease"/>
            <person name="Wu L."/>
            <person name="Ma J."/>
        </authorList>
    </citation>
    <scope>NUCLEOTIDE SEQUENCE [LARGE SCALE GENOMIC DNA]</scope>
    <source>
        <strain evidence="8">CGMCC 1.12482</strain>
    </source>
</reference>
<dbReference type="SUPFAM" id="SSF88659">
    <property type="entry name" value="Sigma3 and sigma4 domains of RNA polymerase sigma factors"/>
    <property type="match status" value="1"/>
</dbReference>
<dbReference type="NCBIfam" id="NF009180">
    <property type="entry name" value="PRK12528.1"/>
    <property type="match status" value="1"/>
</dbReference>
<dbReference type="PANTHER" id="PTHR43133:SF63">
    <property type="entry name" value="RNA POLYMERASE SIGMA FACTOR FECI-RELATED"/>
    <property type="match status" value="1"/>
</dbReference>
<dbReference type="Gene3D" id="1.10.1740.10">
    <property type="match status" value="1"/>
</dbReference>
<dbReference type="PANTHER" id="PTHR43133">
    <property type="entry name" value="RNA POLYMERASE ECF-TYPE SIGMA FACTO"/>
    <property type="match status" value="1"/>
</dbReference>
<feature type="domain" description="RNA polymerase sigma-70 region 2" evidence="5">
    <location>
        <begin position="15"/>
        <end position="80"/>
    </location>
</feature>
<accession>A0ABQ1P4Z3</accession>
<organism evidence="7 8">
    <name type="scientific">Halopseudomonas salina</name>
    <dbReference type="NCBI Taxonomy" id="1323744"/>
    <lineage>
        <taxon>Bacteria</taxon>
        <taxon>Pseudomonadati</taxon>
        <taxon>Pseudomonadota</taxon>
        <taxon>Gammaproteobacteria</taxon>
        <taxon>Pseudomonadales</taxon>
        <taxon>Pseudomonadaceae</taxon>
        <taxon>Halopseudomonas</taxon>
    </lineage>
</organism>
<evidence type="ECO:0000256" key="4">
    <source>
        <dbReference type="ARBA" id="ARBA00023163"/>
    </source>
</evidence>
<evidence type="ECO:0000259" key="6">
    <source>
        <dbReference type="Pfam" id="PF08281"/>
    </source>
</evidence>
<evidence type="ECO:0000256" key="3">
    <source>
        <dbReference type="ARBA" id="ARBA00023082"/>
    </source>
</evidence>